<dbReference type="GO" id="GO:0000981">
    <property type="term" value="F:DNA-binding transcription factor activity, RNA polymerase II-specific"/>
    <property type="evidence" value="ECO:0007669"/>
    <property type="project" value="TreeGrafter"/>
</dbReference>
<dbReference type="FunFam" id="3.30.160.60:FF:000065">
    <property type="entry name" value="B-cell CLL/lymphoma 6, member B"/>
    <property type="match status" value="1"/>
</dbReference>
<dbReference type="InterPro" id="IPR050527">
    <property type="entry name" value="Snail/Krueppel_Znf"/>
</dbReference>
<evidence type="ECO:0000256" key="5">
    <source>
        <dbReference type="ARBA" id="ARBA00022833"/>
    </source>
</evidence>
<keyword evidence="11" id="KW-1185">Reference proteome</keyword>
<dbReference type="SUPFAM" id="SSF57667">
    <property type="entry name" value="beta-beta-alpha zinc fingers"/>
    <property type="match status" value="2"/>
</dbReference>
<gene>
    <name evidence="10" type="primary">NCL1_47483</name>
    <name evidence="10" type="ORF">TNCT_81111</name>
</gene>
<evidence type="ECO:0000256" key="4">
    <source>
        <dbReference type="ARBA" id="ARBA00022771"/>
    </source>
</evidence>
<comment type="caution">
    <text evidence="10">The sequence shown here is derived from an EMBL/GenBank/DDBJ whole genome shotgun (WGS) entry which is preliminary data.</text>
</comment>
<dbReference type="GO" id="GO:0000978">
    <property type="term" value="F:RNA polymerase II cis-regulatory region sequence-specific DNA binding"/>
    <property type="evidence" value="ECO:0007669"/>
    <property type="project" value="TreeGrafter"/>
</dbReference>
<dbReference type="EMBL" id="BMAO01019653">
    <property type="protein sequence ID" value="GFR31915.1"/>
    <property type="molecule type" value="Genomic_DNA"/>
</dbReference>
<keyword evidence="2" id="KW-0479">Metal-binding</keyword>
<sequence>MSTTEENFLLNLKANQFEVCTENEKNNLIVSKSNDGKAIQVTENMKFDITNQSINCFEDDLISKYQIDQNEMHSRNEEFVMILPIPNTGNNVSFGESKKTDVRIEGMKCVMDEYEINQFEICAEDEKFETAVNQYEMGVNNETLTSKVLNNSENNFIEEKYICDSLSTLSLPKPPFSDNVCNICFKSFSLSYLKTHLLTHIKDKPFKCSKCSKQYTRKDQLCAHQINHSGEKPFICNVCNKCFFLEDYLINHLCSHLQHISYMCEEGNGLSYRKL</sequence>
<evidence type="ECO:0000313" key="10">
    <source>
        <dbReference type="EMBL" id="GFR31915.1"/>
    </source>
</evidence>
<evidence type="ECO:0000256" key="2">
    <source>
        <dbReference type="ARBA" id="ARBA00022723"/>
    </source>
</evidence>
<dbReference type="PANTHER" id="PTHR24388:SF54">
    <property type="entry name" value="PROTEIN ESCARGOT"/>
    <property type="match status" value="1"/>
</dbReference>
<evidence type="ECO:0000313" key="11">
    <source>
        <dbReference type="Proteomes" id="UP000887116"/>
    </source>
</evidence>
<dbReference type="Proteomes" id="UP000887116">
    <property type="component" value="Unassembled WGS sequence"/>
</dbReference>
<comment type="subcellular location">
    <subcellularLocation>
        <location evidence="1">Nucleus</location>
    </subcellularLocation>
</comment>
<keyword evidence="5" id="KW-0862">Zinc</keyword>
<dbReference type="Gene3D" id="3.30.160.60">
    <property type="entry name" value="Classic Zinc Finger"/>
    <property type="match status" value="3"/>
</dbReference>
<evidence type="ECO:0000256" key="7">
    <source>
        <dbReference type="ARBA" id="ARBA00037948"/>
    </source>
</evidence>
<dbReference type="PROSITE" id="PS00028">
    <property type="entry name" value="ZINC_FINGER_C2H2_1"/>
    <property type="match status" value="2"/>
</dbReference>
<evidence type="ECO:0000256" key="3">
    <source>
        <dbReference type="ARBA" id="ARBA00022737"/>
    </source>
</evidence>
<evidence type="ECO:0000256" key="8">
    <source>
        <dbReference type="PROSITE-ProRule" id="PRU00042"/>
    </source>
</evidence>
<keyword evidence="4 8" id="KW-0863">Zinc-finger</keyword>
<dbReference type="PANTHER" id="PTHR24388">
    <property type="entry name" value="ZINC FINGER PROTEIN"/>
    <property type="match status" value="1"/>
</dbReference>
<evidence type="ECO:0000259" key="9">
    <source>
        <dbReference type="PROSITE" id="PS50157"/>
    </source>
</evidence>
<reference evidence="10" key="1">
    <citation type="submission" date="2020-07" db="EMBL/GenBank/DDBJ databases">
        <title>Multicomponent nature underlies the extraordinary mechanical properties of spider dragline silk.</title>
        <authorList>
            <person name="Kono N."/>
            <person name="Nakamura H."/>
            <person name="Mori M."/>
            <person name="Yoshida Y."/>
            <person name="Ohtoshi R."/>
            <person name="Malay A.D."/>
            <person name="Moran D.A.P."/>
            <person name="Tomita M."/>
            <person name="Numata K."/>
            <person name="Arakawa K."/>
        </authorList>
    </citation>
    <scope>NUCLEOTIDE SEQUENCE</scope>
</reference>
<evidence type="ECO:0000256" key="6">
    <source>
        <dbReference type="ARBA" id="ARBA00023242"/>
    </source>
</evidence>
<comment type="similarity">
    <text evidence="7">Belongs to the snail C2H2-type zinc-finger protein family.</text>
</comment>
<dbReference type="FunFam" id="3.30.160.60:FF:000446">
    <property type="entry name" value="Zinc finger protein"/>
    <property type="match status" value="1"/>
</dbReference>
<protein>
    <submittedName>
        <fullName evidence="10">Zinc finger protein</fullName>
    </submittedName>
</protein>
<feature type="domain" description="C2H2-type" evidence="9">
    <location>
        <begin position="234"/>
        <end position="256"/>
    </location>
</feature>
<dbReference type="PROSITE" id="PS50157">
    <property type="entry name" value="ZINC_FINGER_C2H2_2"/>
    <property type="match status" value="2"/>
</dbReference>
<dbReference type="AlphaFoldDB" id="A0A8X6M3J1"/>
<keyword evidence="3" id="KW-0677">Repeat</keyword>
<dbReference type="InterPro" id="IPR036236">
    <property type="entry name" value="Znf_C2H2_sf"/>
</dbReference>
<dbReference type="SMART" id="SM00355">
    <property type="entry name" value="ZnF_C2H2"/>
    <property type="match status" value="3"/>
</dbReference>
<keyword evidence="6" id="KW-0539">Nucleus</keyword>
<dbReference type="InterPro" id="IPR013087">
    <property type="entry name" value="Znf_C2H2_type"/>
</dbReference>
<name>A0A8X6M3J1_TRICU</name>
<feature type="domain" description="C2H2-type" evidence="9">
    <location>
        <begin position="206"/>
        <end position="233"/>
    </location>
</feature>
<proteinExistence type="inferred from homology"/>
<evidence type="ECO:0000256" key="1">
    <source>
        <dbReference type="ARBA" id="ARBA00004123"/>
    </source>
</evidence>
<dbReference type="Pfam" id="PF00096">
    <property type="entry name" value="zf-C2H2"/>
    <property type="match status" value="2"/>
</dbReference>
<accession>A0A8X6M3J1</accession>
<dbReference type="OrthoDB" id="3437960at2759"/>
<dbReference type="GO" id="GO:0005634">
    <property type="term" value="C:nucleus"/>
    <property type="evidence" value="ECO:0007669"/>
    <property type="project" value="UniProtKB-SubCell"/>
</dbReference>
<organism evidence="10 11">
    <name type="scientific">Trichonephila clavata</name>
    <name type="common">Joro spider</name>
    <name type="synonym">Nephila clavata</name>
    <dbReference type="NCBI Taxonomy" id="2740835"/>
    <lineage>
        <taxon>Eukaryota</taxon>
        <taxon>Metazoa</taxon>
        <taxon>Ecdysozoa</taxon>
        <taxon>Arthropoda</taxon>
        <taxon>Chelicerata</taxon>
        <taxon>Arachnida</taxon>
        <taxon>Araneae</taxon>
        <taxon>Araneomorphae</taxon>
        <taxon>Entelegynae</taxon>
        <taxon>Araneoidea</taxon>
        <taxon>Nephilidae</taxon>
        <taxon>Trichonephila</taxon>
    </lineage>
</organism>
<dbReference type="GO" id="GO:0008270">
    <property type="term" value="F:zinc ion binding"/>
    <property type="evidence" value="ECO:0007669"/>
    <property type="project" value="UniProtKB-KW"/>
</dbReference>